<gene>
    <name evidence="3" type="ORF">CO019_01655</name>
</gene>
<evidence type="ECO:0000313" key="3">
    <source>
        <dbReference type="EMBL" id="PJC65632.1"/>
    </source>
</evidence>
<dbReference type="SUPFAM" id="SSF69786">
    <property type="entry name" value="YggU-like"/>
    <property type="match status" value="1"/>
</dbReference>
<evidence type="ECO:0000256" key="1">
    <source>
        <dbReference type="ARBA" id="ARBA00010364"/>
    </source>
</evidence>
<reference evidence="4" key="1">
    <citation type="submission" date="2017-09" db="EMBL/GenBank/DDBJ databases">
        <title>Depth-based differentiation of microbial function through sediment-hosted aquifers and enrichment of novel symbionts in the deep terrestrial subsurface.</title>
        <authorList>
            <person name="Probst A.J."/>
            <person name="Ladd B."/>
            <person name="Jarett J.K."/>
            <person name="Geller-Mcgrath D.E."/>
            <person name="Sieber C.M.K."/>
            <person name="Emerson J.B."/>
            <person name="Anantharaman K."/>
            <person name="Thomas B.C."/>
            <person name="Malmstrom R."/>
            <person name="Stieglmeier M."/>
            <person name="Klingl A."/>
            <person name="Woyke T."/>
            <person name="Ryan C.M."/>
            <person name="Banfield J.F."/>
        </authorList>
    </citation>
    <scope>NUCLEOTIDE SEQUENCE [LARGE SCALE GENOMIC DNA]</scope>
</reference>
<protein>
    <recommendedName>
        <fullName evidence="2">UPF0235 protein CO019_01655</fullName>
    </recommendedName>
</protein>
<dbReference type="NCBIfam" id="TIGR00251">
    <property type="entry name" value="DUF167 family protein"/>
    <property type="match status" value="1"/>
</dbReference>
<dbReference type="EMBL" id="PFQW01000039">
    <property type="protein sequence ID" value="PJC65632.1"/>
    <property type="molecule type" value="Genomic_DNA"/>
</dbReference>
<dbReference type="HAMAP" id="MF_00634">
    <property type="entry name" value="UPF0235"/>
    <property type="match status" value="1"/>
</dbReference>
<comment type="caution">
    <text evidence="3">The sequence shown here is derived from an EMBL/GenBank/DDBJ whole genome shotgun (WGS) entry which is preliminary data.</text>
</comment>
<proteinExistence type="inferred from homology"/>
<accession>A0A2M8G2D0</accession>
<organism evidence="3 4">
    <name type="scientific">Candidatus Berkelbacteria bacterium CG_4_9_14_0_2_um_filter_42_30</name>
    <dbReference type="NCBI Taxonomy" id="1974506"/>
    <lineage>
        <taxon>Bacteria</taxon>
        <taxon>Candidatus Berkelbacteria</taxon>
    </lineage>
</organism>
<dbReference type="PANTHER" id="PTHR13420:SF7">
    <property type="entry name" value="UPF0235 PROTEIN C15ORF40"/>
    <property type="match status" value="1"/>
</dbReference>
<dbReference type="InterPro" id="IPR003746">
    <property type="entry name" value="DUF167"/>
</dbReference>
<dbReference type="PANTHER" id="PTHR13420">
    <property type="entry name" value="UPF0235 PROTEIN C15ORF40"/>
    <property type="match status" value="1"/>
</dbReference>
<name>A0A2M8G2D0_9BACT</name>
<dbReference type="Proteomes" id="UP000230051">
    <property type="component" value="Unassembled WGS sequence"/>
</dbReference>
<comment type="similarity">
    <text evidence="1 2">Belongs to the UPF0235 family.</text>
</comment>
<sequence>MIRIFVKVKPNSKVEQIQAAPDGSLKVWLRARPKEGAANKALIALLSKHFDVAKSQVKIISGLTSRNKVVEI</sequence>
<dbReference type="AlphaFoldDB" id="A0A2M8G2D0"/>
<dbReference type="Pfam" id="PF02594">
    <property type="entry name" value="DUF167"/>
    <property type="match status" value="1"/>
</dbReference>
<dbReference type="GO" id="GO:0005737">
    <property type="term" value="C:cytoplasm"/>
    <property type="evidence" value="ECO:0007669"/>
    <property type="project" value="TreeGrafter"/>
</dbReference>
<evidence type="ECO:0000313" key="4">
    <source>
        <dbReference type="Proteomes" id="UP000230051"/>
    </source>
</evidence>
<dbReference type="Gene3D" id="3.30.1200.10">
    <property type="entry name" value="YggU-like"/>
    <property type="match status" value="1"/>
</dbReference>
<evidence type="ECO:0000256" key="2">
    <source>
        <dbReference type="HAMAP-Rule" id="MF_00634"/>
    </source>
</evidence>
<dbReference type="SMART" id="SM01152">
    <property type="entry name" value="DUF167"/>
    <property type="match status" value="1"/>
</dbReference>
<dbReference type="InterPro" id="IPR036591">
    <property type="entry name" value="YggU-like_sf"/>
</dbReference>